<keyword evidence="1" id="KW-1133">Transmembrane helix</keyword>
<feature type="transmembrane region" description="Helical" evidence="1">
    <location>
        <begin position="158"/>
        <end position="178"/>
    </location>
</feature>
<gene>
    <name evidence="3" type="ORF">COLO4_13588</name>
</gene>
<dbReference type="Proteomes" id="UP000187203">
    <property type="component" value="Unassembled WGS sequence"/>
</dbReference>
<dbReference type="OrthoDB" id="1689146at2759"/>
<accession>A0A1R3JVU3</accession>
<dbReference type="AlphaFoldDB" id="A0A1R3JVU3"/>
<evidence type="ECO:0000259" key="2">
    <source>
        <dbReference type="Pfam" id="PF13968"/>
    </source>
</evidence>
<sequence length="533" mass="61504">MMEVVPPRLKKIWTDWQLRVLVLFSLLLQLLLILLGNRRRCSPKLWIRVTVWCAYLLADTIATMGLGSISISEGDDGLQVVEASSDENYIIIEAHNLLEKFKGLFADLLLSSQVVEKSRSLFLKMPADKTFEVIETELGFMYDLVYTKAKVIYTPLGLGSRFLTLALTCSVLLLYSFGHDKKKYNNVDESITFLLLVVAVFLEIYAAMVLLFSDETKFWLIKHRRTAVVEPFKLFKPLFGLPRGSGLMGQCSLLSLCVEEKPGFKLLGPYRFMSYSKVNPDLRSLILEQVQQQDSEFQLGVLAVSLEERLRKIVGKYNDEPVSYKIFTPTYYVNNELDKNILTWHIATELCYYGGEDEVENNCESSSRKLSLSISRYLVYLLVYYPFMLPLGISSIKIRDLVADTRRLDKDELPHRLFHIKIEEFLSNVWYKLDEKYDFQPIKVRGFREKNAIVQGCSLSRRLEEMSEDKNTKWDLIKDVWLEMLAYAAQQSKGSNHLQQLRRGGELLTHVWLLYAHCGMTGQILSVKDLHLD</sequence>
<dbReference type="InterPro" id="IPR007658">
    <property type="entry name" value="DUF594"/>
</dbReference>
<dbReference type="EMBL" id="AWUE01015208">
    <property type="protein sequence ID" value="OMO98969.1"/>
    <property type="molecule type" value="Genomic_DNA"/>
</dbReference>
<evidence type="ECO:0000313" key="3">
    <source>
        <dbReference type="EMBL" id="OMO98969.1"/>
    </source>
</evidence>
<keyword evidence="1" id="KW-0472">Membrane</keyword>
<dbReference type="Pfam" id="PF13968">
    <property type="entry name" value="DUF4220"/>
    <property type="match status" value="1"/>
</dbReference>
<feature type="transmembrane region" description="Helical" evidence="1">
    <location>
        <begin position="16"/>
        <end position="35"/>
    </location>
</feature>
<dbReference type="Pfam" id="PF04578">
    <property type="entry name" value="DUF594"/>
    <property type="match status" value="1"/>
</dbReference>
<name>A0A1R3JVU3_9ROSI</name>
<reference evidence="4" key="1">
    <citation type="submission" date="2013-09" db="EMBL/GenBank/DDBJ databases">
        <title>Corchorus olitorius genome sequencing.</title>
        <authorList>
            <person name="Alam M."/>
            <person name="Haque M.S."/>
            <person name="Islam M.S."/>
            <person name="Emdad E.M."/>
            <person name="Islam M.M."/>
            <person name="Ahmed B."/>
            <person name="Halim A."/>
            <person name="Hossen Q.M.M."/>
            <person name="Hossain M.Z."/>
            <person name="Ahmed R."/>
            <person name="Khan M.M."/>
            <person name="Islam R."/>
            <person name="Rashid M.M."/>
            <person name="Khan S.A."/>
            <person name="Rahman M.S."/>
            <person name="Alam M."/>
            <person name="Yahiya A.S."/>
            <person name="Khan M.S."/>
            <person name="Azam M.S."/>
            <person name="Haque T."/>
            <person name="Lashkar M.Z.H."/>
            <person name="Akhand A.I."/>
            <person name="Morshed G."/>
            <person name="Roy S."/>
            <person name="Uddin K.S."/>
            <person name="Rabeya T."/>
            <person name="Hossain A.S."/>
            <person name="Chowdhury A."/>
            <person name="Snigdha A.R."/>
            <person name="Mortoza M.S."/>
            <person name="Matin S.A."/>
            <person name="Hoque S.M.E."/>
            <person name="Islam M.K."/>
            <person name="Roy D.K."/>
            <person name="Haider R."/>
            <person name="Moosa M.M."/>
            <person name="Elias S.M."/>
            <person name="Hasan A.M."/>
            <person name="Jahan S."/>
            <person name="Shafiuddin M."/>
            <person name="Mahmood N."/>
            <person name="Shommy N.S."/>
        </authorList>
    </citation>
    <scope>NUCLEOTIDE SEQUENCE [LARGE SCALE GENOMIC DNA]</scope>
    <source>
        <strain evidence="4">cv. O-4</strain>
    </source>
</reference>
<dbReference type="InterPro" id="IPR025315">
    <property type="entry name" value="DUF4220"/>
</dbReference>
<keyword evidence="4" id="KW-1185">Reference proteome</keyword>
<keyword evidence="1" id="KW-0812">Transmembrane</keyword>
<dbReference type="PANTHER" id="PTHR31325">
    <property type="entry name" value="OS01G0798800 PROTEIN-RELATED"/>
    <property type="match status" value="1"/>
</dbReference>
<protein>
    <recommendedName>
        <fullName evidence="2">DUF4220 domain-containing protein</fullName>
    </recommendedName>
</protein>
<evidence type="ECO:0000313" key="4">
    <source>
        <dbReference type="Proteomes" id="UP000187203"/>
    </source>
</evidence>
<evidence type="ECO:0000256" key="1">
    <source>
        <dbReference type="SAM" id="Phobius"/>
    </source>
</evidence>
<dbReference type="STRING" id="93759.A0A1R3JVU3"/>
<comment type="caution">
    <text evidence="3">The sequence shown here is derived from an EMBL/GenBank/DDBJ whole genome shotgun (WGS) entry which is preliminary data.</text>
</comment>
<proteinExistence type="predicted"/>
<organism evidence="3 4">
    <name type="scientific">Corchorus olitorius</name>
    <dbReference type="NCBI Taxonomy" id="93759"/>
    <lineage>
        <taxon>Eukaryota</taxon>
        <taxon>Viridiplantae</taxon>
        <taxon>Streptophyta</taxon>
        <taxon>Embryophyta</taxon>
        <taxon>Tracheophyta</taxon>
        <taxon>Spermatophyta</taxon>
        <taxon>Magnoliopsida</taxon>
        <taxon>eudicotyledons</taxon>
        <taxon>Gunneridae</taxon>
        <taxon>Pentapetalae</taxon>
        <taxon>rosids</taxon>
        <taxon>malvids</taxon>
        <taxon>Malvales</taxon>
        <taxon>Malvaceae</taxon>
        <taxon>Grewioideae</taxon>
        <taxon>Apeibeae</taxon>
        <taxon>Corchorus</taxon>
    </lineage>
</organism>
<feature type="domain" description="DUF4220" evidence="2">
    <location>
        <begin position="84"/>
        <end position="255"/>
    </location>
</feature>
<feature type="transmembrane region" description="Helical" evidence="1">
    <location>
        <begin position="190"/>
        <end position="212"/>
    </location>
</feature>